<dbReference type="PROSITE" id="PS50235">
    <property type="entry name" value="USP_3"/>
    <property type="match status" value="1"/>
</dbReference>
<dbReference type="InterPro" id="IPR028889">
    <property type="entry name" value="USP"/>
</dbReference>
<dbReference type="OrthoDB" id="10263353at2759"/>
<dbReference type="InterPro" id="IPR038765">
    <property type="entry name" value="Papain-like_cys_pep_sf"/>
</dbReference>
<dbReference type="PANTHER" id="PTHR21646">
    <property type="entry name" value="UBIQUITIN CARBOXYL-TERMINAL HYDROLASE"/>
    <property type="match status" value="1"/>
</dbReference>
<feature type="domain" description="USP" evidence="10">
    <location>
        <begin position="141"/>
        <end position="538"/>
    </location>
</feature>
<evidence type="ECO:0000256" key="3">
    <source>
        <dbReference type="ARBA" id="ARBA00022723"/>
    </source>
</evidence>
<dbReference type="SUPFAM" id="SSF68906">
    <property type="entry name" value="SAP domain"/>
    <property type="match status" value="1"/>
</dbReference>
<proteinExistence type="predicted"/>
<dbReference type="InterPro" id="IPR033809">
    <property type="entry name" value="USP39"/>
</dbReference>
<dbReference type="SUPFAM" id="SSF54001">
    <property type="entry name" value="Cysteine proteinases"/>
    <property type="match status" value="1"/>
</dbReference>
<dbReference type="SUPFAM" id="SSF57850">
    <property type="entry name" value="RING/U-box"/>
    <property type="match status" value="1"/>
</dbReference>
<dbReference type="CDD" id="cd02669">
    <property type="entry name" value="Peptidase_C19M"/>
    <property type="match status" value="1"/>
</dbReference>
<dbReference type="SMART" id="SM00290">
    <property type="entry name" value="ZnF_UBP"/>
    <property type="match status" value="1"/>
</dbReference>
<keyword evidence="3" id="KW-0479">Metal-binding</keyword>
<keyword evidence="4" id="KW-0747">Spliceosome</keyword>
<dbReference type="Proteomes" id="UP000198211">
    <property type="component" value="Unassembled WGS sequence"/>
</dbReference>
<keyword evidence="2" id="KW-0507">mRNA processing</keyword>
<evidence type="ECO:0000256" key="5">
    <source>
        <dbReference type="ARBA" id="ARBA00022771"/>
    </source>
</evidence>
<evidence type="ECO:0000256" key="6">
    <source>
        <dbReference type="ARBA" id="ARBA00022833"/>
    </source>
</evidence>
<dbReference type="InterPro" id="IPR050185">
    <property type="entry name" value="Ub_carboxyl-term_hydrolase"/>
</dbReference>
<dbReference type="InterPro" id="IPR001394">
    <property type="entry name" value="Peptidase_C19_UCH"/>
</dbReference>
<keyword evidence="7" id="KW-0508">mRNA splicing</keyword>
<name>A0A225WYU8_9STRA</name>
<dbReference type="Gene3D" id="3.90.70.10">
    <property type="entry name" value="Cysteine proteinases"/>
    <property type="match status" value="1"/>
</dbReference>
<comment type="subcellular location">
    <subcellularLocation>
        <location evidence="1">Nucleus</location>
    </subcellularLocation>
</comment>
<dbReference type="PROSITE" id="PS50271">
    <property type="entry name" value="ZF_UBP"/>
    <property type="match status" value="1"/>
</dbReference>
<dbReference type="InterPro" id="IPR001607">
    <property type="entry name" value="Znf_UBP"/>
</dbReference>
<gene>
    <name evidence="12" type="ORF">PHMEG_0002370</name>
</gene>
<evidence type="ECO:0000256" key="1">
    <source>
        <dbReference type="ARBA" id="ARBA00004123"/>
    </source>
</evidence>
<keyword evidence="8" id="KW-0539">Nucleus</keyword>
<dbReference type="GO" id="GO:0000245">
    <property type="term" value="P:spliceosomal complex assembly"/>
    <property type="evidence" value="ECO:0007669"/>
    <property type="project" value="InterPro"/>
</dbReference>
<dbReference type="Gene3D" id="3.30.40.10">
    <property type="entry name" value="Zinc/RING finger domain, C3HC4 (zinc finger)"/>
    <property type="match status" value="1"/>
</dbReference>
<feature type="domain" description="UBP-type" evidence="11">
    <location>
        <begin position="19"/>
        <end position="116"/>
    </location>
</feature>
<dbReference type="EMBL" id="NBNE01000104">
    <property type="protein sequence ID" value="OWZ22851.1"/>
    <property type="molecule type" value="Genomic_DNA"/>
</dbReference>
<comment type="caution">
    <text evidence="12">The sequence shown here is derived from an EMBL/GenBank/DDBJ whole genome shotgun (WGS) entry which is preliminary data.</text>
</comment>
<evidence type="ECO:0000256" key="7">
    <source>
        <dbReference type="ARBA" id="ARBA00023187"/>
    </source>
</evidence>
<evidence type="ECO:0000313" key="12">
    <source>
        <dbReference type="EMBL" id="OWZ22851.1"/>
    </source>
</evidence>
<dbReference type="GO" id="GO:0016579">
    <property type="term" value="P:protein deubiquitination"/>
    <property type="evidence" value="ECO:0007669"/>
    <property type="project" value="InterPro"/>
</dbReference>
<sequence length="539" mass="61178">MAGTKRKAEADDGAAAKRRKCPYLDTINHQLLDFDFEKVCSISLSDQNVYACLVCGKYFKGRGRSTHAFTHSVQSSHHVFINLQTDRIYCLPDNYEVPDNTLKPVQDALRPTFERAQVAKLDQNRILAQDAFGVSYLPGFIGLNNLKHTDYINVVVQALAHVPPLRDFFLDNQMGKVKSKLVLRFGELLRKMWSPHNFKNTISPHELVQEISVSSKKRFHVGTQNESVELLAWLLNELHRGLGGSHKPGSSIIQKCFQGFVEVTTDDETKAASTDPTERESAVSTSVSPFLMMALDLPSTPLFKDSQGGNIIPQIPLFTVLEKYNGSHITHMLQGSRRLKKTYRIDSLPAYLIFHVKRFTRNNFFIEKNPTIVNFPVKNLELRDYLKLDQNLLSEEELHKKSISELRGLLREHKQSTADCVEKADLVEKILLVTLPSTKYNLIANICHDSPVTTGQEAALQTNPLTEGSYRVHVQNRVRAVNCVYSIDNVKLIICCALAFYLPQATEQWYEIQDLHVQETMPQLIGVSESYLMIYERKA</sequence>
<evidence type="ECO:0000256" key="8">
    <source>
        <dbReference type="ARBA" id="ARBA00023242"/>
    </source>
</evidence>
<dbReference type="GO" id="GO:0005681">
    <property type="term" value="C:spliceosomal complex"/>
    <property type="evidence" value="ECO:0007669"/>
    <property type="project" value="UniProtKB-KW"/>
</dbReference>
<evidence type="ECO:0000256" key="4">
    <source>
        <dbReference type="ARBA" id="ARBA00022728"/>
    </source>
</evidence>
<evidence type="ECO:0000259" key="10">
    <source>
        <dbReference type="PROSITE" id="PS50235"/>
    </source>
</evidence>
<keyword evidence="5 9" id="KW-0863">Zinc-finger</keyword>
<dbReference type="STRING" id="4795.A0A225WYU8"/>
<dbReference type="InterPro" id="IPR013083">
    <property type="entry name" value="Znf_RING/FYVE/PHD"/>
</dbReference>
<protein>
    <submittedName>
        <fullName evidence="12">U4/U6.U5 tri-snRNP-associated protein</fullName>
    </submittedName>
</protein>
<evidence type="ECO:0000259" key="11">
    <source>
        <dbReference type="PROSITE" id="PS50271"/>
    </source>
</evidence>
<dbReference type="GO" id="GO:0008270">
    <property type="term" value="F:zinc ion binding"/>
    <property type="evidence" value="ECO:0007669"/>
    <property type="project" value="UniProtKB-KW"/>
</dbReference>
<keyword evidence="6" id="KW-0862">Zinc</keyword>
<evidence type="ECO:0000256" key="2">
    <source>
        <dbReference type="ARBA" id="ARBA00022664"/>
    </source>
</evidence>
<dbReference type="InterPro" id="IPR036361">
    <property type="entry name" value="SAP_dom_sf"/>
</dbReference>
<dbReference type="Pfam" id="PF02148">
    <property type="entry name" value="zf-UBP"/>
    <property type="match status" value="1"/>
</dbReference>
<evidence type="ECO:0000256" key="9">
    <source>
        <dbReference type="PROSITE-ProRule" id="PRU00502"/>
    </source>
</evidence>
<accession>A0A225WYU8</accession>
<keyword evidence="13" id="KW-1185">Reference proteome</keyword>
<dbReference type="PANTHER" id="PTHR21646:SF16">
    <property type="entry name" value="U4_U6.U5 TRI-SNRNP-ASSOCIATED PROTEIN 2"/>
    <property type="match status" value="1"/>
</dbReference>
<dbReference type="AlphaFoldDB" id="A0A225WYU8"/>
<dbReference type="Pfam" id="PF00443">
    <property type="entry name" value="UCH"/>
    <property type="match status" value="1"/>
</dbReference>
<reference evidence="13" key="1">
    <citation type="submission" date="2017-03" db="EMBL/GenBank/DDBJ databases">
        <title>Phytopthora megakarya and P. palmivora, two closely related causual agents of cacao black pod achieved similar genome size and gene model numbers by different mechanisms.</title>
        <authorList>
            <person name="Ali S."/>
            <person name="Shao J."/>
            <person name="Larry D.J."/>
            <person name="Kronmiller B."/>
            <person name="Shen D."/>
            <person name="Strem M.D."/>
            <person name="Melnick R.L."/>
            <person name="Guiltinan M.J."/>
            <person name="Tyler B.M."/>
            <person name="Meinhardt L.W."/>
            <person name="Bailey B.A."/>
        </authorList>
    </citation>
    <scope>NUCLEOTIDE SEQUENCE [LARGE SCALE GENOMIC DNA]</scope>
    <source>
        <strain evidence="13">zdho120</strain>
    </source>
</reference>
<dbReference type="GO" id="GO:0004843">
    <property type="term" value="F:cysteine-type deubiquitinase activity"/>
    <property type="evidence" value="ECO:0007669"/>
    <property type="project" value="InterPro"/>
</dbReference>
<evidence type="ECO:0000313" key="13">
    <source>
        <dbReference type="Proteomes" id="UP000198211"/>
    </source>
</evidence>
<organism evidence="12 13">
    <name type="scientific">Phytophthora megakarya</name>
    <dbReference type="NCBI Taxonomy" id="4795"/>
    <lineage>
        <taxon>Eukaryota</taxon>
        <taxon>Sar</taxon>
        <taxon>Stramenopiles</taxon>
        <taxon>Oomycota</taxon>
        <taxon>Peronosporomycetes</taxon>
        <taxon>Peronosporales</taxon>
        <taxon>Peronosporaceae</taxon>
        <taxon>Phytophthora</taxon>
    </lineage>
</organism>